<sequence>MRLQKQKWGNGIVRLFKAAKRSSLSVALNATFFKLIAQCE</sequence>
<dbReference type="Proteomes" id="UP000183868">
    <property type="component" value="Chromosome"/>
</dbReference>
<name>A0A1J1C8C6_CALAY</name>
<evidence type="ECO:0000313" key="2">
    <source>
        <dbReference type="Proteomes" id="UP000183868"/>
    </source>
</evidence>
<protein>
    <submittedName>
        <fullName evidence="1">Uncharacterized protein</fullName>
    </submittedName>
</protein>
<dbReference type="EMBL" id="CP018099">
    <property type="protein sequence ID" value="APF18644.1"/>
    <property type="molecule type" value="Genomic_DNA"/>
</dbReference>
<gene>
    <name evidence="1" type="ORF">Cabys_1895</name>
</gene>
<accession>A0A1J1C8C6</accession>
<evidence type="ECO:0000313" key="1">
    <source>
        <dbReference type="EMBL" id="APF18644.1"/>
    </source>
</evidence>
<dbReference type="AlphaFoldDB" id="A0A1J1C8C6"/>
<dbReference type="KEGG" id="caby:Cabys_1895"/>
<organism evidence="1 2">
    <name type="scientific">Caldithrix abyssi DSM 13497</name>
    <dbReference type="NCBI Taxonomy" id="880073"/>
    <lineage>
        <taxon>Bacteria</taxon>
        <taxon>Pseudomonadati</taxon>
        <taxon>Calditrichota</taxon>
        <taxon>Calditrichia</taxon>
        <taxon>Calditrichales</taxon>
        <taxon>Calditrichaceae</taxon>
        <taxon>Caldithrix</taxon>
    </lineage>
</organism>
<reference evidence="1 2" key="1">
    <citation type="submission" date="2016-11" db="EMBL/GenBank/DDBJ databases">
        <title>Genomic analysis of Caldithrix abyssi and proposal of a novel bacterial phylum Caldithrichaeota.</title>
        <authorList>
            <person name="Kublanov I."/>
            <person name="Sigalova O."/>
            <person name="Gavrilov S."/>
            <person name="Lebedinsky A."/>
            <person name="Ivanova N."/>
            <person name="Daum C."/>
            <person name="Reddy T."/>
            <person name="Klenk H.P."/>
            <person name="Goker M."/>
            <person name="Reva O."/>
            <person name="Miroshnichenko M."/>
            <person name="Kyprides N."/>
            <person name="Woyke T."/>
            <person name="Gelfand M."/>
        </authorList>
    </citation>
    <scope>NUCLEOTIDE SEQUENCE [LARGE SCALE GENOMIC DNA]</scope>
    <source>
        <strain evidence="1 2">LF13</strain>
    </source>
</reference>
<proteinExistence type="predicted"/>